<dbReference type="RefSeq" id="WP_013672143.1">
    <property type="nucleotide sequence ID" value="NZ_CAUVPN010000014.1"/>
</dbReference>
<dbReference type="InterPro" id="IPR054767">
    <property type="entry name" value="Cas10-Cmr2_palm2"/>
</dbReference>
<proteinExistence type="predicted"/>
<dbReference type="EMBL" id="UGTM01000002">
    <property type="protein sequence ID" value="SUB94382.1"/>
    <property type="molecule type" value="Genomic_DNA"/>
</dbReference>
<keyword evidence="2" id="KW-0051">Antiviral defense</keyword>
<evidence type="ECO:0000256" key="1">
    <source>
        <dbReference type="ARBA" id="ARBA00022741"/>
    </source>
</evidence>
<dbReference type="Pfam" id="PF22335">
    <property type="entry name" value="Cas10-Cmr2_palm2"/>
    <property type="match status" value="1"/>
</dbReference>
<dbReference type="Proteomes" id="UP000255469">
    <property type="component" value="Unassembled WGS sequence"/>
</dbReference>
<evidence type="ECO:0000256" key="2">
    <source>
        <dbReference type="ARBA" id="ARBA00023118"/>
    </source>
</evidence>
<dbReference type="GO" id="GO:0051607">
    <property type="term" value="P:defense response to virus"/>
    <property type="evidence" value="ECO:0007669"/>
    <property type="project" value="UniProtKB-KW"/>
</dbReference>
<dbReference type="GO" id="GO:0000166">
    <property type="term" value="F:nucleotide binding"/>
    <property type="evidence" value="ECO:0007669"/>
    <property type="project" value="UniProtKB-KW"/>
</dbReference>
<name>A0A379EE83_9BACT</name>
<gene>
    <name evidence="4" type="ORF">NCTC13067_02251</name>
</gene>
<reference evidence="4 5" key="1">
    <citation type="submission" date="2018-06" db="EMBL/GenBank/DDBJ databases">
        <authorList>
            <consortium name="Pathogen Informatics"/>
            <person name="Doyle S."/>
        </authorList>
    </citation>
    <scope>NUCLEOTIDE SEQUENCE [LARGE SCALE GENOMIC DNA]</scope>
    <source>
        <strain evidence="4 5">NCTC13067</strain>
    </source>
</reference>
<evidence type="ECO:0000313" key="4">
    <source>
        <dbReference type="EMBL" id="SUB94382.1"/>
    </source>
</evidence>
<keyword evidence="1" id="KW-0547">Nucleotide-binding</keyword>
<accession>A0A379EE83</accession>
<dbReference type="OMA" id="SCLMFHK"/>
<dbReference type="Gene3D" id="3.30.70.270">
    <property type="match status" value="1"/>
</dbReference>
<evidence type="ECO:0000259" key="3">
    <source>
        <dbReference type="Pfam" id="PF22335"/>
    </source>
</evidence>
<protein>
    <submittedName>
        <fullName evidence="4">CRISPR-associated protein Cas10/Cmr2, subtype III-B</fullName>
    </submittedName>
</protein>
<dbReference type="AlphaFoldDB" id="A0A379EE83"/>
<feature type="domain" description="Cas10/Cmr2 second palm" evidence="3">
    <location>
        <begin position="198"/>
        <end position="343"/>
    </location>
</feature>
<organism evidence="4 5">
    <name type="scientific">Prevotella denticola</name>
    <dbReference type="NCBI Taxonomy" id="28129"/>
    <lineage>
        <taxon>Bacteria</taxon>
        <taxon>Pseudomonadati</taxon>
        <taxon>Bacteroidota</taxon>
        <taxon>Bacteroidia</taxon>
        <taxon>Bacteroidales</taxon>
        <taxon>Prevotellaceae</taxon>
        <taxon>Prevotella</taxon>
    </lineage>
</organism>
<evidence type="ECO:0000313" key="5">
    <source>
        <dbReference type="Proteomes" id="UP000255469"/>
    </source>
</evidence>
<dbReference type="InterPro" id="IPR043128">
    <property type="entry name" value="Rev_trsase/Diguanyl_cyclase"/>
</dbReference>
<sequence>MTKFLYGASVQGIQRFIFQTNELKDIVGASELVEFICTDLFQQTVGEEWTENNRIISAAGNVKYVFETEAECREVVRTFPRKVMTEAPGVTISQAVVELGDDFTQAVNELEGKLRSQRNRPGRSVTTGRLGLKRSPQTGFPIITVDNNEPLDASTFAKRKRNDTPCLCQKSFGKAVKLQAGTSIPFEISKMTGKNDWIAIVHADGNGLGRVVQEIGHQIDDFKRFSHALDHATLAAANAAYRKVSPEEGWKDTIPIRPIVLGGDDMTAIIRGDLAIEYVAEFMRQFEKNTGEGELRRILEKAGMERLTACAGVAFTKAAYPFYYGYTLAEQLCTRAKKRAKENNAATAPSCLMFHKVQDSFIMNYDEIERRELTTADGNSFCYGPYFLNKGQEPAAHYSIDELESLSRMLDDEQTDGIKTGIRQWLTLMYENGGKAAQRLKRLLTMNESQRLLIEKLTDGRPLEKDRKVYPAYDVLALHTIINQQTKEERQ</sequence>